<dbReference type="SUPFAM" id="SSF56935">
    <property type="entry name" value="Porins"/>
    <property type="match status" value="1"/>
</dbReference>
<evidence type="ECO:0000256" key="3">
    <source>
        <dbReference type="ARBA" id="ARBA00022452"/>
    </source>
</evidence>
<dbReference type="STRING" id="1191523.MROS_2321"/>
<dbReference type="PANTHER" id="PTHR40980">
    <property type="entry name" value="PLUG DOMAIN-CONTAINING PROTEIN"/>
    <property type="match status" value="1"/>
</dbReference>
<dbReference type="OrthoDB" id="8727862at2"/>
<dbReference type="eggNOG" id="COG4771">
    <property type="taxonomic scope" value="Bacteria"/>
</dbReference>
<protein>
    <submittedName>
        <fullName evidence="9">TonB-dependent receptor</fullName>
    </submittedName>
</protein>
<name>I7A6P2_MELRP</name>
<evidence type="ECO:0000256" key="4">
    <source>
        <dbReference type="ARBA" id="ARBA00022692"/>
    </source>
</evidence>
<evidence type="ECO:0000259" key="8">
    <source>
        <dbReference type="Pfam" id="PF07715"/>
    </source>
</evidence>
<evidence type="ECO:0000256" key="2">
    <source>
        <dbReference type="ARBA" id="ARBA00022448"/>
    </source>
</evidence>
<accession>I7A6P2</accession>
<keyword evidence="4 7" id="KW-0812">Transmembrane</keyword>
<dbReference type="Gene3D" id="2.40.170.20">
    <property type="entry name" value="TonB-dependent receptor, beta-barrel domain"/>
    <property type="match status" value="1"/>
</dbReference>
<dbReference type="InterPro" id="IPR036942">
    <property type="entry name" value="Beta-barrel_TonB_sf"/>
</dbReference>
<comment type="subcellular location">
    <subcellularLocation>
        <location evidence="1 7">Cell outer membrane</location>
        <topology evidence="1 7">Multi-pass membrane protein</topology>
    </subcellularLocation>
</comment>
<dbReference type="Pfam" id="PF13715">
    <property type="entry name" value="CarbopepD_reg_2"/>
    <property type="match status" value="1"/>
</dbReference>
<dbReference type="Proteomes" id="UP000009011">
    <property type="component" value="Chromosome"/>
</dbReference>
<dbReference type="PANTHER" id="PTHR40980:SF4">
    <property type="entry name" value="TONB-DEPENDENT RECEPTOR-LIKE BETA-BARREL DOMAIN-CONTAINING PROTEIN"/>
    <property type="match status" value="1"/>
</dbReference>
<dbReference type="Gene3D" id="2.170.130.10">
    <property type="entry name" value="TonB-dependent receptor, plug domain"/>
    <property type="match status" value="1"/>
</dbReference>
<dbReference type="InterPro" id="IPR039426">
    <property type="entry name" value="TonB-dep_rcpt-like"/>
</dbReference>
<proteinExistence type="inferred from homology"/>
<evidence type="ECO:0000256" key="1">
    <source>
        <dbReference type="ARBA" id="ARBA00004571"/>
    </source>
</evidence>
<dbReference type="Gene3D" id="2.60.40.1120">
    <property type="entry name" value="Carboxypeptidase-like, regulatory domain"/>
    <property type="match status" value="1"/>
</dbReference>
<dbReference type="SUPFAM" id="SSF49464">
    <property type="entry name" value="Carboxypeptidase regulatory domain-like"/>
    <property type="match status" value="1"/>
</dbReference>
<keyword evidence="9" id="KW-0675">Receptor</keyword>
<feature type="domain" description="TonB-dependent receptor plug" evidence="8">
    <location>
        <begin position="133"/>
        <end position="236"/>
    </location>
</feature>
<keyword evidence="3 7" id="KW-1134">Transmembrane beta strand</keyword>
<dbReference type="GO" id="GO:0009279">
    <property type="term" value="C:cell outer membrane"/>
    <property type="evidence" value="ECO:0007669"/>
    <property type="project" value="UniProtKB-SubCell"/>
</dbReference>
<evidence type="ECO:0000313" key="10">
    <source>
        <dbReference type="Proteomes" id="UP000009011"/>
    </source>
</evidence>
<evidence type="ECO:0000256" key="7">
    <source>
        <dbReference type="PROSITE-ProRule" id="PRU01360"/>
    </source>
</evidence>
<dbReference type="InterPro" id="IPR008969">
    <property type="entry name" value="CarboxyPept-like_regulatory"/>
</dbReference>
<gene>
    <name evidence="9" type="ordered locus">MROS_2321</name>
</gene>
<keyword evidence="10" id="KW-1185">Reference proteome</keyword>
<keyword evidence="2 7" id="KW-0813">Transport</keyword>
<dbReference type="AlphaFoldDB" id="I7A6P2"/>
<dbReference type="InterPro" id="IPR037066">
    <property type="entry name" value="Plug_dom_sf"/>
</dbReference>
<dbReference type="Pfam" id="PF07715">
    <property type="entry name" value="Plug"/>
    <property type="match status" value="1"/>
</dbReference>
<evidence type="ECO:0000256" key="6">
    <source>
        <dbReference type="ARBA" id="ARBA00023237"/>
    </source>
</evidence>
<dbReference type="HOGENOM" id="CLU_006935_1_2_10"/>
<sequence length="872" mass="98913">MKNEKVLFFLSLLYCFLFINYESYGQLKGTVQGKVSSEGEALPYANVIILGTSYGASTDAEGYYKISGIPVGTYKIQARYIGFEAKEVTVEIKANKITEINFSLVPTVLEGMEVITITGQAKGQVEAINQQLNSNTIVNVVSKTKIEELPDANAAESVGRLPGVSIIRSGGEGNMVSIRGLEPKFNLITVNGVRIPSTENENRSVDLSMFSVNMLDGIELTKAITPDRDADAVGGIIDFKVNRVQQGLDRKIQVQQGYNGHSKTFYPFKINGAISNRYFDNSVGAYLYLNYEQVDRSAHQFTGNYDVQGTPLPGEEFVKNLTVTNFSLRDVRSKVKRVGATLNLDYLLSNGSIMLMNIFSYLNNDKITYYDGYNVSNVNHTYRLMHDNYDLSLLTNSFVFDYDLQWIKSEVKLSHSVSQRDNPTDYYVEFQENSAFSGDWAEHIYDGPAILQRYARNNLTETGLNTLVKQPSENLERNITGEINLTLPFNLGDAIYGKVKTGSKFRYTNKNANSNYYRSNPGIADSYDPTKGIAGVINAYPDRTFPMTSNGLIQMRPFWDSTFSISSFMNNKYNFGYALNKDIIEELYRRVSNNSYYYSPRGDINDNTVYERIYAGYLMSVINLGSNIMILPGVRYEKELSHYKGAYVIYEDTGLRANESSRRDSLQIRKNENWFPMLHLRFKASSWFDVRLAFTKTIIRPDYQYLVPKYFENSLGLSVIRGNPQLKPAIARNLDLSLAFHSNVIGLFTVSAFYKEIENMFYTISRPIISKDDALNLGLTSDKNGFTLTDPINNTSKAFIRGIEFDLQTRLWYLPGLLNGIVLSLNYTTMNSITYYPRTLLLQERLTTPPWFRITRIDTSRKGRMLDQPNDV</sequence>
<dbReference type="RefSeq" id="WP_014856983.1">
    <property type="nucleotide sequence ID" value="NC_018178.1"/>
</dbReference>
<organism evidence="9 10">
    <name type="scientific">Melioribacter roseus (strain DSM 23840 / JCM 17771 / VKM B-2668 / P3M-2)</name>
    <dbReference type="NCBI Taxonomy" id="1191523"/>
    <lineage>
        <taxon>Bacteria</taxon>
        <taxon>Pseudomonadati</taxon>
        <taxon>Ignavibacteriota</taxon>
        <taxon>Ignavibacteria</taxon>
        <taxon>Ignavibacteriales</taxon>
        <taxon>Melioribacteraceae</taxon>
        <taxon>Melioribacter</taxon>
    </lineage>
</organism>
<dbReference type="EMBL" id="CP003557">
    <property type="protein sequence ID" value="AFN75551.1"/>
    <property type="molecule type" value="Genomic_DNA"/>
</dbReference>
<reference evidence="9 10" key="1">
    <citation type="journal article" date="2013" name="PLoS ONE">
        <title>Genomic analysis of Melioribacter roseus, facultatively anaerobic organotrophic bacterium representing a novel deep lineage within Bacteriodetes/Chlorobi group.</title>
        <authorList>
            <person name="Kadnikov V.V."/>
            <person name="Mardanov A.V."/>
            <person name="Podosokorskaya O.A."/>
            <person name="Gavrilov S.N."/>
            <person name="Kublanov I.V."/>
            <person name="Beletsky A.V."/>
            <person name="Bonch-Osmolovskaya E.A."/>
            <person name="Ravin N.V."/>
        </authorList>
    </citation>
    <scope>NUCLEOTIDE SEQUENCE [LARGE SCALE GENOMIC DNA]</scope>
    <source>
        <strain evidence="10">JCM 17771 / P3M-2</strain>
    </source>
</reference>
<evidence type="ECO:0000256" key="5">
    <source>
        <dbReference type="ARBA" id="ARBA00023136"/>
    </source>
</evidence>
<evidence type="ECO:0000313" key="9">
    <source>
        <dbReference type="EMBL" id="AFN75551.1"/>
    </source>
</evidence>
<keyword evidence="5 7" id="KW-0472">Membrane</keyword>
<dbReference type="KEGG" id="mro:MROS_2321"/>
<dbReference type="eggNOG" id="COG1629">
    <property type="taxonomic scope" value="Bacteria"/>
</dbReference>
<dbReference type="InterPro" id="IPR012910">
    <property type="entry name" value="Plug_dom"/>
</dbReference>
<dbReference type="PROSITE" id="PS52016">
    <property type="entry name" value="TONB_DEPENDENT_REC_3"/>
    <property type="match status" value="1"/>
</dbReference>
<comment type="similarity">
    <text evidence="7">Belongs to the TonB-dependent receptor family.</text>
</comment>
<keyword evidence="6 7" id="KW-0998">Cell outer membrane</keyword>